<name>A0A9P8PQ36_WICPI</name>
<reference evidence="1" key="2">
    <citation type="submission" date="2021-01" db="EMBL/GenBank/DDBJ databases">
        <authorList>
            <person name="Schikora-Tamarit M.A."/>
        </authorList>
    </citation>
    <scope>NUCLEOTIDE SEQUENCE</scope>
    <source>
        <strain evidence="1">CBS2887</strain>
    </source>
</reference>
<protein>
    <submittedName>
        <fullName evidence="1">Uncharacterized protein</fullName>
    </submittedName>
</protein>
<sequence length="442" mass="49009">MVTSLKEVLMLADSCVAMCFASANVFEERTALINDFNEDIALDRSSWKPKGIECVGQNKSVDHDRLGLPDSVHPVHSLKIHLWVPVVIEQDNAVGLCQVQPKTTSSGRQQEDLDVRISVEPGDLLFSVLLIGATVQSRAFVAAEFTPVLNKIQSLGELTEDQNLVVLLQQSWDQLVDHLQLTGRGQQLLKGHRVLVIPREIEENRVEILNQGFLDGGLNQLLCLCVLGALRYVRQRAKVKPFLEQIQVVEDIWKNEVQQGPQLGKIVLQGSTGKQQSVAGSQSLQLSDQQTVHVLQSMALIHDQELPVNRVEVLDIPQDSFITGDDNSLLNSVLVEELASQLGPFILCPQVLQHSDVRSESLELLVPVPHRGQRSSDQEITINPLFVEKGQQGNRLDGLTETHLIRQDTVQPVLIKRDQPFSTLQLVVSHSTTGDQGRLLDG</sequence>
<reference evidence="1" key="1">
    <citation type="journal article" date="2021" name="Open Biol.">
        <title>Shared evolutionary footprints suggest mitochondrial oxidative damage underlies multiple complex I losses in fungi.</title>
        <authorList>
            <person name="Schikora-Tamarit M.A."/>
            <person name="Marcet-Houben M."/>
            <person name="Nosek J."/>
            <person name="Gabaldon T."/>
        </authorList>
    </citation>
    <scope>NUCLEOTIDE SEQUENCE</scope>
    <source>
        <strain evidence="1">CBS2887</strain>
    </source>
</reference>
<evidence type="ECO:0000313" key="1">
    <source>
        <dbReference type="EMBL" id="KAH3676333.1"/>
    </source>
</evidence>
<dbReference type="EMBL" id="JAEUBG010005289">
    <property type="protein sequence ID" value="KAH3676333.1"/>
    <property type="molecule type" value="Genomic_DNA"/>
</dbReference>
<comment type="caution">
    <text evidence="1">The sequence shown here is derived from an EMBL/GenBank/DDBJ whole genome shotgun (WGS) entry which is preliminary data.</text>
</comment>
<evidence type="ECO:0000313" key="2">
    <source>
        <dbReference type="Proteomes" id="UP000774326"/>
    </source>
</evidence>
<organism evidence="1 2">
    <name type="scientific">Wickerhamomyces pijperi</name>
    <name type="common">Yeast</name>
    <name type="synonym">Pichia pijperi</name>
    <dbReference type="NCBI Taxonomy" id="599730"/>
    <lineage>
        <taxon>Eukaryota</taxon>
        <taxon>Fungi</taxon>
        <taxon>Dikarya</taxon>
        <taxon>Ascomycota</taxon>
        <taxon>Saccharomycotina</taxon>
        <taxon>Saccharomycetes</taxon>
        <taxon>Phaffomycetales</taxon>
        <taxon>Wickerhamomycetaceae</taxon>
        <taxon>Wickerhamomyces</taxon>
    </lineage>
</organism>
<accession>A0A9P8PQ36</accession>
<keyword evidence="2" id="KW-1185">Reference proteome</keyword>
<dbReference type="AlphaFoldDB" id="A0A9P8PQ36"/>
<dbReference type="Proteomes" id="UP000774326">
    <property type="component" value="Unassembled WGS sequence"/>
</dbReference>
<dbReference type="OrthoDB" id="10631015at2759"/>
<proteinExistence type="predicted"/>
<gene>
    <name evidence="1" type="ORF">WICPIJ_009143</name>
</gene>